<dbReference type="Pfam" id="PF03372">
    <property type="entry name" value="Exo_endo_phos"/>
    <property type="match status" value="1"/>
</dbReference>
<comment type="caution">
    <text evidence="3">The sequence shown here is derived from an EMBL/GenBank/DDBJ whole genome shotgun (WGS) entry which is preliminary data.</text>
</comment>
<accession>A0AAD5LRH9</accession>
<proteinExistence type="predicted"/>
<dbReference type="InterPro" id="IPR036691">
    <property type="entry name" value="Endo/exonu/phosph_ase_sf"/>
</dbReference>
<name>A0AAD5LRH9_PYTIN</name>
<reference evidence="3" key="1">
    <citation type="submission" date="2021-12" db="EMBL/GenBank/DDBJ databases">
        <title>Prjna785345.</title>
        <authorList>
            <person name="Rujirawat T."/>
            <person name="Krajaejun T."/>
        </authorList>
    </citation>
    <scope>NUCLEOTIDE SEQUENCE</scope>
    <source>
        <strain evidence="3">Pi057C3</strain>
    </source>
</reference>
<dbReference type="Gene3D" id="3.60.10.10">
    <property type="entry name" value="Endonuclease/exonuclease/phosphatase"/>
    <property type="match status" value="1"/>
</dbReference>
<keyword evidence="4" id="KW-1185">Reference proteome</keyword>
<evidence type="ECO:0000313" key="4">
    <source>
        <dbReference type="Proteomes" id="UP001209570"/>
    </source>
</evidence>
<sequence length="164" mass="19025">MSDDQREPARSASEANAPPTRRQPHASDKRRRVTPPSTPRDRPFSRKWTLYAPPQADSPTLPPTLRIVSFNVLADYIVAREGALAGESAWKYAWDYRRRRLLRELLSWKAHIICLQEVDHYSDFFEPELRKQDSLSIVSTHPLEYFEPDHAVLNRHNVALQVVI</sequence>
<feature type="domain" description="Endonuclease/exonuclease/phosphatase" evidence="2">
    <location>
        <begin position="69"/>
        <end position="132"/>
    </location>
</feature>
<dbReference type="InterPro" id="IPR050410">
    <property type="entry name" value="CCR4/nocturin_mRNA_transcr"/>
</dbReference>
<dbReference type="SUPFAM" id="SSF56219">
    <property type="entry name" value="DNase I-like"/>
    <property type="match status" value="1"/>
</dbReference>
<evidence type="ECO:0000256" key="1">
    <source>
        <dbReference type="SAM" id="MobiDB-lite"/>
    </source>
</evidence>
<evidence type="ECO:0000313" key="3">
    <source>
        <dbReference type="EMBL" id="KAJ0407055.1"/>
    </source>
</evidence>
<dbReference type="GO" id="GO:0000175">
    <property type="term" value="F:3'-5'-RNA exonuclease activity"/>
    <property type="evidence" value="ECO:0007669"/>
    <property type="project" value="TreeGrafter"/>
</dbReference>
<dbReference type="PANTHER" id="PTHR12121:SF34">
    <property type="entry name" value="PROTEIN ANGEL"/>
    <property type="match status" value="1"/>
</dbReference>
<evidence type="ECO:0000259" key="2">
    <source>
        <dbReference type="Pfam" id="PF03372"/>
    </source>
</evidence>
<protein>
    <recommendedName>
        <fullName evidence="2">Endonuclease/exonuclease/phosphatase domain-containing protein</fullName>
    </recommendedName>
</protein>
<dbReference type="PANTHER" id="PTHR12121">
    <property type="entry name" value="CARBON CATABOLITE REPRESSOR PROTEIN 4"/>
    <property type="match status" value="1"/>
</dbReference>
<dbReference type="InterPro" id="IPR005135">
    <property type="entry name" value="Endo/exonuclease/phosphatase"/>
</dbReference>
<dbReference type="EMBL" id="JAKCXM010000025">
    <property type="protein sequence ID" value="KAJ0407055.1"/>
    <property type="molecule type" value="Genomic_DNA"/>
</dbReference>
<gene>
    <name evidence="3" type="ORF">P43SY_005328</name>
</gene>
<feature type="region of interest" description="Disordered" evidence="1">
    <location>
        <begin position="1"/>
        <end position="55"/>
    </location>
</feature>
<organism evidence="3 4">
    <name type="scientific">Pythium insidiosum</name>
    <name type="common">Pythiosis disease agent</name>
    <dbReference type="NCBI Taxonomy" id="114742"/>
    <lineage>
        <taxon>Eukaryota</taxon>
        <taxon>Sar</taxon>
        <taxon>Stramenopiles</taxon>
        <taxon>Oomycota</taxon>
        <taxon>Peronosporomycetes</taxon>
        <taxon>Pythiales</taxon>
        <taxon>Pythiaceae</taxon>
        <taxon>Pythium</taxon>
    </lineage>
</organism>
<dbReference type="Proteomes" id="UP001209570">
    <property type="component" value="Unassembled WGS sequence"/>
</dbReference>
<feature type="compositionally biased region" description="Basic residues" evidence="1">
    <location>
        <begin position="22"/>
        <end position="33"/>
    </location>
</feature>
<dbReference type="AlphaFoldDB" id="A0AAD5LRH9"/>